<evidence type="ECO:0000313" key="1">
    <source>
        <dbReference type="EMBL" id="JAI06642.1"/>
    </source>
</evidence>
<dbReference type="EMBL" id="GBXM01001936">
    <property type="protein sequence ID" value="JAI06642.1"/>
    <property type="molecule type" value="Transcribed_RNA"/>
</dbReference>
<name>A0A0E9XW49_ANGAN</name>
<organism evidence="1">
    <name type="scientific">Anguilla anguilla</name>
    <name type="common">European freshwater eel</name>
    <name type="synonym">Muraena anguilla</name>
    <dbReference type="NCBI Taxonomy" id="7936"/>
    <lineage>
        <taxon>Eukaryota</taxon>
        <taxon>Metazoa</taxon>
        <taxon>Chordata</taxon>
        <taxon>Craniata</taxon>
        <taxon>Vertebrata</taxon>
        <taxon>Euteleostomi</taxon>
        <taxon>Actinopterygii</taxon>
        <taxon>Neopterygii</taxon>
        <taxon>Teleostei</taxon>
        <taxon>Anguilliformes</taxon>
        <taxon>Anguillidae</taxon>
        <taxon>Anguilla</taxon>
    </lineage>
</organism>
<reference evidence="1" key="1">
    <citation type="submission" date="2014-11" db="EMBL/GenBank/DDBJ databases">
        <authorList>
            <person name="Amaro Gonzalez C."/>
        </authorList>
    </citation>
    <scope>NUCLEOTIDE SEQUENCE</scope>
</reference>
<sequence>MSGCVITSSHVWHKVASRGKL</sequence>
<protein>
    <submittedName>
        <fullName evidence="1">Uncharacterized protein</fullName>
    </submittedName>
</protein>
<accession>A0A0E9XW49</accession>
<proteinExistence type="predicted"/>
<reference evidence="1" key="2">
    <citation type="journal article" date="2015" name="Fish Shellfish Immunol.">
        <title>Early steps in the European eel (Anguilla anguilla)-Vibrio vulnificus interaction in the gills: Role of the RtxA13 toxin.</title>
        <authorList>
            <person name="Callol A."/>
            <person name="Pajuelo D."/>
            <person name="Ebbesson L."/>
            <person name="Teles M."/>
            <person name="MacKenzie S."/>
            <person name="Amaro C."/>
        </authorList>
    </citation>
    <scope>NUCLEOTIDE SEQUENCE</scope>
</reference>
<dbReference type="AlphaFoldDB" id="A0A0E9XW49"/>